<dbReference type="Gene3D" id="3.50.50.60">
    <property type="entry name" value="FAD/NAD(P)-binding domain"/>
    <property type="match status" value="2"/>
</dbReference>
<dbReference type="PANTHER" id="PTHR43557:SF2">
    <property type="entry name" value="RIESKE DOMAIN-CONTAINING PROTEIN-RELATED"/>
    <property type="match status" value="1"/>
</dbReference>
<proteinExistence type="predicted"/>
<dbReference type="Pfam" id="PF07992">
    <property type="entry name" value="Pyr_redox_2"/>
    <property type="match status" value="1"/>
</dbReference>
<dbReference type="Gene3D" id="3.30.390.30">
    <property type="match status" value="1"/>
</dbReference>
<feature type="non-terminal residue" evidence="6">
    <location>
        <position position="1"/>
    </location>
</feature>
<reference evidence="6" key="1">
    <citation type="submission" date="2023-02" db="EMBL/GenBank/DDBJ databases">
        <title>Georgenia sp.10Sc9-8, isolated from a soil sample collected from the Taklamakan desert.</title>
        <authorList>
            <person name="Liu S."/>
        </authorList>
    </citation>
    <scope>NUCLEOTIDE SEQUENCE</scope>
    <source>
        <strain evidence="6">10Sc9-8</strain>
    </source>
</reference>
<evidence type="ECO:0000256" key="4">
    <source>
        <dbReference type="ARBA" id="ARBA00023002"/>
    </source>
</evidence>
<keyword evidence="4" id="KW-0560">Oxidoreductase</keyword>
<evidence type="ECO:0000313" key="6">
    <source>
        <dbReference type="EMBL" id="MDD9207652.1"/>
    </source>
</evidence>
<sequence length="440" mass="44559">DLISRPGPRTVLVVGAGLAGLRTAAELRARGFSGNLTVVGAEEHLPYDRPPLSKELLSRDAPVWLADDLGADLPALADTLVLGRRVTGLVADDAGAQVTTDGPGTPRLGADVVVLAGGAEAVRPPGWDSALVLRTLEEAARLRPRLVPGARVVVVGAGWIGAEVAGVAAAAGCAVTVVEAATAPLSRELGTEVGALTERWYAAAGVDLRLGTAVEQVTDEGVRVGGPRTAPGSDTLVPADVVVAAVGSRPATRWLAGALPLTARGTVPVDERGRVLGGPASVRAVGDCADLTLPDGRTVPGGHWDGALQHPAALAADLLGQEVPAPPAPYVFSTQLGHDLTLVGHPSPTAQVVLRGDPLGAAGWTALYLERPDAEVGPGETVLPAPAAGPFRLAAGLTVDRPRDVGALRRLLAGGGRPPVDTSVLTDPAVPLRRAVRAPG</sequence>
<dbReference type="SUPFAM" id="SSF51905">
    <property type="entry name" value="FAD/NAD(P)-binding domain"/>
    <property type="match status" value="1"/>
</dbReference>
<comment type="cofactor">
    <cofactor evidence="1">
        <name>FAD</name>
        <dbReference type="ChEBI" id="CHEBI:57692"/>
    </cofactor>
</comment>
<dbReference type="EMBL" id="JARACI010001136">
    <property type="protein sequence ID" value="MDD9207652.1"/>
    <property type="molecule type" value="Genomic_DNA"/>
</dbReference>
<protein>
    <submittedName>
        <fullName evidence="6">FAD-dependent oxidoreductase</fullName>
    </submittedName>
</protein>
<dbReference type="InterPro" id="IPR036188">
    <property type="entry name" value="FAD/NAD-bd_sf"/>
</dbReference>
<evidence type="ECO:0000313" key="7">
    <source>
        <dbReference type="Proteomes" id="UP001165561"/>
    </source>
</evidence>
<name>A0ABT5TZZ4_9MICO</name>
<dbReference type="SUPFAM" id="SSF55424">
    <property type="entry name" value="FAD/NAD-linked reductases, dimerisation (C-terminal) domain"/>
    <property type="match status" value="1"/>
</dbReference>
<keyword evidence="7" id="KW-1185">Reference proteome</keyword>
<dbReference type="InterPro" id="IPR016156">
    <property type="entry name" value="FAD/NAD-linked_Rdtase_dimer_sf"/>
</dbReference>
<keyword evidence="3" id="KW-0274">FAD</keyword>
<evidence type="ECO:0000259" key="5">
    <source>
        <dbReference type="Pfam" id="PF07992"/>
    </source>
</evidence>
<dbReference type="InterPro" id="IPR050446">
    <property type="entry name" value="FAD-oxidoreductase/Apoptosis"/>
</dbReference>
<organism evidence="6 7">
    <name type="scientific">Georgenia halotolerans</name>
    <dbReference type="NCBI Taxonomy" id="3028317"/>
    <lineage>
        <taxon>Bacteria</taxon>
        <taxon>Bacillati</taxon>
        <taxon>Actinomycetota</taxon>
        <taxon>Actinomycetes</taxon>
        <taxon>Micrococcales</taxon>
        <taxon>Bogoriellaceae</taxon>
        <taxon>Georgenia</taxon>
    </lineage>
</organism>
<comment type="caution">
    <text evidence="6">The sequence shown here is derived from an EMBL/GenBank/DDBJ whole genome shotgun (WGS) entry which is preliminary data.</text>
</comment>
<evidence type="ECO:0000256" key="3">
    <source>
        <dbReference type="ARBA" id="ARBA00022827"/>
    </source>
</evidence>
<dbReference type="InterPro" id="IPR023753">
    <property type="entry name" value="FAD/NAD-binding_dom"/>
</dbReference>
<dbReference type="PRINTS" id="PR00368">
    <property type="entry name" value="FADPNR"/>
</dbReference>
<dbReference type="PRINTS" id="PR00411">
    <property type="entry name" value="PNDRDTASEI"/>
</dbReference>
<feature type="domain" description="FAD/NAD(P)-binding" evidence="5">
    <location>
        <begin position="10"/>
        <end position="293"/>
    </location>
</feature>
<dbReference type="Proteomes" id="UP001165561">
    <property type="component" value="Unassembled WGS sequence"/>
</dbReference>
<dbReference type="PANTHER" id="PTHR43557">
    <property type="entry name" value="APOPTOSIS-INDUCING FACTOR 1"/>
    <property type="match status" value="1"/>
</dbReference>
<evidence type="ECO:0000256" key="1">
    <source>
        <dbReference type="ARBA" id="ARBA00001974"/>
    </source>
</evidence>
<gene>
    <name evidence="6" type="ORF">PU560_14435</name>
</gene>
<keyword evidence="2" id="KW-0285">Flavoprotein</keyword>
<accession>A0ABT5TZZ4</accession>
<evidence type="ECO:0000256" key="2">
    <source>
        <dbReference type="ARBA" id="ARBA00022630"/>
    </source>
</evidence>